<name>A0A0C3PBU2_PISTI</name>
<dbReference type="HOGENOM" id="CLU_2655521_0_0_1"/>
<protein>
    <submittedName>
        <fullName evidence="1">Uncharacterized protein</fullName>
    </submittedName>
</protein>
<keyword evidence="2" id="KW-1185">Reference proteome</keyword>
<evidence type="ECO:0000313" key="1">
    <source>
        <dbReference type="EMBL" id="KIO11190.1"/>
    </source>
</evidence>
<reference evidence="1 2" key="1">
    <citation type="submission" date="2014-04" db="EMBL/GenBank/DDBJ databases">
        <authorList>
            <consortium name="DOE Joint Genome Institute"/>
            <person name="Kuo A."/>
            <person name="Kohler A."/>
            <person name="Costa M.D."/>
            <person name="Nagy L.G."/>
            <person name="Floudas D."/>
            <person name="Copeland A."/>
            <person name="Barry K.W."/>
            <person name="Cichocki N."/>
            <person name="Veneault-Fourrey C."/>
            <person name="LaButti K."/>
            <person name="Lindquist E.A."/>
            <person name="Lipzen A."/>
            <person name="Lundell T."/>
            <person name="Morin E."/>
            <person name="Murat C."/>
            <person name="Sun H."/>
            <person name="Tunlid A."/>
            <person name="Henrissat B."/>
            <person name="Grigoriev I.V."/>
            <person name="Hibbett D.S."/>
            <person name="Martin F."/>
            <person name="Nordberg H.P."/>
            <person name="Cantor M.N."/>
            <person name="Hua S.X."/>
        </authorList>
    </citation>
    <scope>NUCLEOTIDE SEQUENCE [LARGE SCALE GENOMIC DNA]</scope>
    <source>
        <strain evidence="1 2">Marx 270</strain>
    </source>
</reference>
<dbReference type="Proteomes" id="UP000054217">
    <property type="component" value="Unassembled WGS sequence"/>
</dbReference>
<organism evidence="1 2">
    <name type="scientific">Pisolithus tinctorius Marx 270</name>
    <dbReference type="NCBI Taxonomy" id="870435"/>
    <lineage>
        <taxon>Eukaryota</taxon>
        <taxon>Fungi</taxon>
        <taxon>Dikarya</taxon>
        <taxon>Basidiomycota</taxon>
        <taxon>Agaricomycotina</taxon>
        <taxon>Agaricomycetes</taxon>
        <taxon>Agaricomycetidae</taxon>
        <taxon>Boletales</taxon>
        <taxon>Sclerodermatineae</taxon>
        <taxon>Pisolithaceae</taxon>
        <taxon>Pisolithus</taxon>
    </lineage>
</organism>
<dbReference type="EMBL" id="KN831950">
    <property type="protein sequence ID" value="KIO11190.1"/>
    <property type="molecule type" value="Genomic_DNA"/>
</dbReference>
<accession>A0A0C3PBU2</accession>
<proteinExistence type="predicted"/>
<evidence type="ECO:0000313" key="2">
    <source>
        <dbReference type="Proteomes" id="UP000054217"/>
    </source>
</evidence>
<sequence length="76" mass="8786">MSWMDHSHSTPSMIWSPCCRLERGIYISLWTRKEPTALRNTEWNAGGSSQQVWIRALHGSDVICNTSKFLPRYCSL</sequence>
<reference evidence="2" key="2">
    <citation type="submission" date="2015-01" db="EMBL/GenBank/DDBJ databases">
        <title>Evolutionary Origins and Diversification of the Mycorrhizal Mutualists.</title>
        <authorList>
            <consortium name="DOE Joint Genome Institute"/>
            <consortium name="Mycorrhizal Genomics Consortium"/>
            <person name="Kohler A."/>
            <person name="Kuo A."/>
            <person name="Nagy L.G."/>
            <person name="Floudas D."/>
            <person name="Copeland A."/>
            <person name="Barry K.W."/>
            <person name="Cichocki N."/>
            <person name="Veneault-Fourrey C."/>
            <person name="LaButti K."/>
            <person name="Lindquist E.A."/>
            <person name="Lipzen A."/>
            <person name="Lundell T."/>
            <person name="Morin E."/>
            <person name="Murat C."/>
            <person name="Riley R."/>
            <person name="Ohm R."/>
            <person name="Sun H."/>
            <person name="Tunlid A."/>
            <person name="Henrissat B."/>
            <person name="Grigoriev I.V."/>
            <person name="Hibbett D.S."/>
            <person name="Martin F."/>
        </authorList>
    </citation>
    <scope>NUCLEOTIDE SEQUENCE [LARGE SCALE GENOMIC DNA]</scope>
    <source>
        <strain evidence="2">Marx 270</strain>
    </source>
</reference>
<dbReference type="AlphaFoldDB" id="A0A0C3PBU2"/>
<dbReference type="InParanoid" id="A0A0C3PBU2"/>
<gene>
    <name evidence="1" type="ORF">M404DRAFT_994846</name>
</gene>